<dbReference type="Gene3D" id="3.40.50.1390">
    <property type="entry name" value="Resolvase, N-terminal catalytic domain"/>
    <property type="match status" value="1"/>
</dbReference>
<dbReference type="SMART" id="SM00857">
    <property type="entry name" value="Resolvase"/>
    <property type="match status" value="1"/>
</dbReference>
<dbReference type="CDD" id="cd00338">
    <property type="entry name" value="Ser_Recombinase"/>
    <property type="match status" value="1"/>
</dbReference>
<dbReference type="RefSeq" id="WP_374039085.1">
    <property type="nucleotide sequence ID" value="NZ_CP169082.1"/>
</dbReference>
<dbReference type="InterPro" id="IPR006119">
    <property type="entry name" value="Resolv_N"/>
</dbReference>
<dbReference type="InterPro" id="IPR036162">
    <property type="entry name" value="Resolvase-like_N_sf"/>
</dbReference>
<keyword evidence="3" id="KW-1185">Reference proteome</keyword>
<feature type="domain" description="Resolvase/invertase-type recombinase catalytic" evidence="1">
    <location>
        <begin position="9"/>
        <end position="159"/>
    </location>
</feature>
<proteinExistence type="predicted"/>
<evidence type="ECO:0000313" key="3">
    <source>
        <dbReference type="Proteomes" id="UP001596152"/>
    </source>
</evidence>
<evidence type="ECO:0000313" key="2">
    <source>
        <dbReference type="EMBL" id="MFC5343089.1"/>
    </source>
</evidence>
<dbReference type="Pfam" id="PF00239">
    <property type="entry name" value="Resolvase"/>
    <property type="match status" value="1"/>
</dbReference>
<name>A0ABW0FP87_9CAUL</name>
<dbReference type="Proteomes" id="UP001596152">
    <property type="component" value="Unassembled WGS sequence"/>
</dbReference>
<comment type="caution">
    <text evidence="2">The sequence shown here is derived from an EMBL/GenBank/DDBJ whole genome shotgun (WGS) entry which is preliminary data.</text>
</comment>
<dbReference type="InterPro" id="IPR050639">
    <property type="entry name" value="SSR_resolvase"/>
</dbReference>
<dbReference type="PANTHER" id="PTHR30461">
    <property type="entry name" value="DNA-INVERTASE FROM LAMBDOID PROPHAGE"/>
    <property type="match status" value="1"/>
</dbReference>
<reference evidence="3" key="1">
    <citation type="journal article" date="2019" name="Int. J. Syst. Evol. Microbiol.">
        <title>The Global Catalogue of Microorganisms (GCM) 10K type strain sequencing project: providing services to taxonomists for standard genome sequencing and annotation.</title>
        <authorList>
            <consortium name="The Broad Institute Genomics Platform"/>
            <consortium name="The Broad Institute Genome Sequencing Center for Infectious Disease"/>
            <person name="Wu L."/>
            <person name="Ma J."/>
        </authorList>
    </citation>
    <scope>NUCLEOTIDE SEQUENCE [LARGE SCALE GENOMIC DNA]</scope>
    <source>
        <strain evidence="3">JCM 12125</strain>
    </source>
</reference>
<protein>
    <submittedName>
        <fullName evidence="2">Recombinase family protein</fullName>
    </submittedName>
</protein>
<evidence type="ECO:0000259" key="1">
    <source>
        <dbReference type="PROSITE" id="PS51736"/>
    </source>
</evidence>
<dbReference type="PROSITE" id="PS51736">
    <property type="entry name" value="RECOMBINASES_3"/>
    <property type="match status" value="1"/>
</dbReference>
<organism evidence="2 3">
    <name type="scientific">Brevundimonas staleyi</name>
    <dbReference type="NCBI Taxonomy" id="74326"/>
    <lineage>
        <taxon>Bacteria</taxon>
        <taxon>Pseudomonadati</taxon>
        <taxon>Pseudomonadota</taxon>
        <taxon>Alphaproteobacteria</taxon>
        <taxon>Caulobacterales</taxon>
        <taxon>Caulobacteraceae</taxon>
        <taxon>Brevundimonas</taxon>
    </lineage>
</organism>
<accession>A0ABW0FP87</accession>
<dbReference type="PANTHER" id="PTHR30461:SF23">
    <property type="entry name" value="DNA RECOMBINASE-RELATED"/>
    <property type="match status" value="1"/>
</dbReference>
<dbReference type="EMBL" id="JBHSLF010000009">
    <property type="protein sequence ID" value="MFC5343089.1"/>
    <property type="molecule type" value="Genomic_DNA"/>
</dbReference>
<dbReference type="SUPFAM" id="SSF53041">
    <property type="entry name" value="Resolvase-like"/>
    <property type="match status" value="1"/>
</dbReference>
<gene>
    <name evidence="2" type="ORF">ACFPIE_04135</name>
</gene>
<sequence length="194" mass="21577">MKMQVSPIKAAQYVRMSTERQEYSPTFQKATNEAFAVEHGMQIVRTYEDAAVSGVSLRKRDGLKALLADVLSGDGGFTRVLVYDVSRWGRFQNSDQAAYYEFMCVQAGVPVLYCADGFANDGSPTSQLLKHIKRTMAGEYSRDLSEKVTRAQRGLLAQGFWTGGRAPLGLRRIFTRSDGDVTPVSHPAITRVLW</sequence>